<dbReference type="InterPro" id="IPR003423">
    <property type="entry name" value="OMP_efflux"/>
</dbReference>
<dbReference type="InterPro" id="IPR010131">
    <property type="entry name" value="MdtP/NodT-like"/>
</dbReference>
<keyword evidence="4" id="KW-1185">Reference proteome</keyword>
<dbReference type="Proteomes" id="UP000005090">
    <property type="component" value="Chromosome"/>
</dbReference>
<dbReference type="EMBL" id="CM001475">
    <property type="protein sequence ID" value="EIC29860.1"/>
    <property type="molecule type" value="Genomic_DNA"/>
</dbReference>
<dbReference type="AlphaFoldDB" id="H8GR33"/>
<protein>
    <submittedName>
        <fullName evidence="3">Outer membrane protein</fullName>
    </submittedName>
</protein>
<name>H8GR33_METAL</name>
<dbReference type="STRING" id="686340.Metal_2105"/>
<sequence length="472" mass="51684">MPRSFPIFLLLSVLNLILTGCAEFQRRELKPNESATQLQRRSLASPELLNFIQSATPEKSSNASQTWNLDRLTLAAIFYHPDLAVARAQAQWAAAGIKTAGQRPNPFITISPTLVRNLATAAVPWIAASSIGIPIETAGKRDYRIEKASQLAGAARLRIADTAWLVRGRLRAALLEAFAAEQTVRFADQQLAVQQAINQRLEQQLAVGEIGPLEISRSHLALNQAKLNADAAQKRVAESKVTLATAIGIPVDGLANAVFDFNDFAVNPALQDVPVGVLKTQALHTRPDMLAALADYEASQAALQLEIANQYPNLQANPGYSWEMGEHRWTLGSTLPLPLFHQNQGPIAEAEAKRIEMAARFEALQMKIIGDIDRAHAGVAALMDKWRDSENQVQTQKRNSMAMQAQYQAGETDRVALLSTELEQILAERARLDVRVETQQALNGLEDTLRQPLHSVLTSTSIAELAAMEPKP</sequence>
<evidence type="ECO:0000313" key="3">
    <source>
        <dbReference type="EMBL" id="EIC29860.1"/>
    </source>
</evidence>
<evidence type="ECO:0000256" key="2">
    <source>
        <dbReference type="SAM" id="Coils"/>
    </source>
</evidence>
<dbReference type="Gene3D" id="1.20.1600.10">
    <property type="entry name" value="Outer membrane efflux proteins (OEP)"/>
    <property type="match status" value="1"/>
</dbReference>
<dbReference type="Pfam" id="PF02321">
    <property type="entry name" value="OEP"/>
    <property type="match status" value="2"/>
</dbReference>
<dbReference type="SUPFAM" id="SSF56954">
    <property type="entry name" value="Outer membrane efflux proteins (OEP)"/>
    <property type="match status" value="1"/>
</dbReference>
<keyword evidence="2" id="KW-0175">Coiled coil</keyword>
<reference evidence="3 4" key="1">
    <citation type="journal article" date="2013" name="Genome Announc.">
        <title>Genome Sequence of the Obligate Gammaproteobacterial Methanotroph Methylomicrobium album Strain BG8.</title>
        <authorList>
            <person name="Kits K.D."/>
            <person name="Kalyuzhnaya M.G."/>
            <person name="Klotz M.G."/>
            <person name="Jetten M.S."/>
            <person name="Op den Camp H.J."/>
            <person name="Vuilleumier S."/>
            <person name="Bringel F."/>
            <person name="Dispirito A.A."/>
            <person name="Murrell J.C."/>
            <person name="Bruce D."/>
            <person name="Cheng J.F."/>
            <person name="Copeland A."/>
            <person name="Goodwin L."/>
            <person name="Hauser L."/>
            <person name="Lajus A."/>
            <person name="Land M.L."/>
            <person name="Lapidus A."/>
            <person name="Lucas S."/>
            <person name="Medigue C."/>
            <person name="Pitluck S."/>
            <person name="Woyke T."/>
            <person name="Zeytun A."/>
            <person name="Stein L.Y."/>
        </authorList>
    </citation>
    <scope>NUCLEOTIDE SEQUENCE [LARGE SCALE GENOMIC DNA]</scope>
    <source>
        <strain evidence="3 4">BG8</strain>
    </source>
</reference>
<accession>H8GR33</accession>
<proteinExistence type="inferred from homology"/>
<feature type="coiled-coil region" evidence="2">
    <location>
        <begin position="184"/>
        <end position="242"/>
    </location>
</feature>
<dbReference type="PANTHER" id="PTHR30203">
    <property type="entry name" value="OUTER MEMBRANE CATION EFFLUX PROTEIN"/>
    <property type="match status" value="1"/>
</dbReference>
<dbReference type="PROSITE" id="PS51257">
    <property type="entry name" value="PROKAR_LIPOPROTEIN"/>
    <property type="match status" value="1"/>
</dbReference>
<organism evidence="3 4">
    <name type="scientific">Methylomicrobium album BG8</name>
    <dbReference type="NCBI Taxonomy" id="686340"/>
    <lineage>
        <taxon>Bacteria</taxon>
        <taxon>Pseudomonadati</taxon>
        <taxon>Pseudomonadota</taxon>
        <taxon>Gammaproteobacteria</taxon>
        <taxon>Methylococcales</taxon>
        <taxon>Methylococcaceae</taxon>
        <taxon>Methylomicrobium</taxon>
    </lineage>
</organism>
<evidence type="ECO:0000313" key="4">
    <source>
        <dbReference type="Proteomes" id="UP000005090"/>
    </source>
</evidence>
<dbReference type="GO" id="GO:0015562">
    <property type="term" value="F:efflux transmembrane transporter activity"/>
    <property type="evidence" value="ECO:0007669"/>
    <property type="project" value="InterPro"/>
</dbReference>
<comment type="similarity">
    <text evidence="1">Belongs to the outer membrane factor (OMF) (TC 1.B.17) family.</text>
</comment>
<dbReference type="PANTHER" id="PTHR30203:SF24">
    <property type="entry name" value="BLR4935 PROTEIN"/>
    <property type="match status" value="1"/>
</dbReference>
<dbReference type="eggNOG" id="COG1538">
    <property type="taxonomic scope" value="Bacteria"/>
</dbReference>
<gene>
    <name evidence="3" type="ORF">Metal_2105</name>
</gene>
<dbReference type="HOGENOM" id="CLU_012817_14_1_6"/>
<evidence type="ECO:0000256" key="1">
    <source>
        <dbReference type="ARBA" id="ARBA00007613"/>
    </source>
</evidence>